<keyword evidence="2" id="KW-0805">Transcription regulation</keyword>
<name>A0ABS2NX86_9BACI</name>
<protein>
    <submittedName>
        <fullName evidence="6">LysR family transcriptional repressor of citA</fullName>
    </submittedName>
</protein>
<dbReference type="InterPro" id="IPR036388">
    <property type="entry name" value="WH-like_DNA-bd_sf"/>
</dbReference>
<feature type="domain" description="HTH lysR-type" evidence="5">
    <location>
        <begin position="1"/>
        <end position="58"/>
    </location>
</feature>
<reference evidence="6 7" key="1">
    <citation type="submission" date="2021-01" db="EMBL/GenBank/DDBJ databases">
        <title>Genomic Encyclopedia of Type Strains, Phase IV (KMG-IV): sequencing the most valuable type-strain genomes for metagenomic binning, comparative biology and taxonomic classification.</title>
        <authorList>
            <person name="Goeker M."/>
        </authorList>
    </citation>
    <scope>NUCLEOTIDE SEQUENCE [LARGE SCALE GENOMIC DNA]</scope>
    <source>
        <strain evidence="6 7">DSM 25879</strain>
    </source>
</reference>
<dbReference type="PANTHER" id="PTHR30126:SF64">
    <property type="entry name" value="HTH-TYPE TRANSCRIPTIONAL REGULATOR CITR"/>
    <property type="match status" value="1"/>
</dbReference>
<evidence type="ECO:0000313" key="6">
    <source>
        <dbReference type="EMBL" id="MBM7619239.1"/>
    </source>
</evidence>
<dbReference type="EMBL" id="JAFBED010000002">
    <property type="protein sequence ID" value="MBM7619239.1"/>
    <property type="molecule type" value="Genomic_DNA"/>
</dbReference>
<sequence>MDFNWLRTFVSAAETANFRRTAELLFLSQPTVTVHIKLLEKEIGAQLFVREGRNIVLTEEGRRYLSYAKRMLAVYDEGVADLHSYQQGFSSTLTIAISPLIADTILPYVLKRFINKYPQVEISIRIIESIDIEASIMAEEVDIGLSCLPARDPKVKNHSLYRDSLVFVAPHDGFDSERAHPLDAEEILETNTLLTHNHPGYWEELCQIIKVKYPRVKMMKVSQVHITKRFIVEGLGVSFLPGSTVRRELLEGRLLEIDCPSIPLPEAHTYALMKYEHSVQKEFLKFLSNYRI</sequence>
<proteinExistence type="inferred from homology"/>
<keyword evidence="3" id="KW-0238">DNA-binding</keyword>
<dbReference type="InterPro" id="IPR036390">
    <property type="entry name" value="WH_DNA-bd_sf"/>
</dbReference>
<dbReference type="InterPro" id="IPR005119">
    <property type="entry name" value="LysR_subst-bd"/>
</dbReference>
<dbReference type="Gene3D" id="3.40.190.290">
    <property type="match status" value="1"/>
</dbReference>
<dbReference type="Gene3D" id="1.10.10.10">
    <property type="entry name" value="Winged helix-like DNA-binding domain superfamily/Winged helix DNA-binding domain"/>
    <property type="match status" value="1"/>
</dbReference>
<comment type="caution">
    <text evidence="6">The sequence shown here is derived from an EMBL/GenBank/DDBJ whole genome shotgun (WGS) entry which is preliminary data.</text>
</comment>
<dbReference type="Pfam" id="PF00126">
    <property type="entry name" value="HTH_1"/>
    <property type="match status" value="1"/>
</dbReference>
<comment type="similarity">
    <text evidence="1">Belongs to the LysR transcriptional regulatory family.</text>
</comment>
<evidence type="ECO:0000256" key="2">
    <source>
        <dbReference type="ARBA" id="ARBA00023015"/>
    </source>
</evidence>
<dbReference type="PRINTS" id="PR00039">
    <property type="entry name" value="HTHLYSR"/>
</dbReference>
<evidence type="ECO:0000256" key="3">
    <source>
        <dbReference type="ARBA" id="ARBA00023125"/>
    </source>
</evidence>
<evidence type="ECO:0000313" key="7">
    <source>
        <dbReference type="Proteomes" id="UP000737402"/>
    </source>
</evidence>
<accession>A0ABS2NX86</accession>
<dbReference type="SUPFAM" id="SSF46785">
    <property type="entry name" value="Winged helix' DNA-binding domain"/>
    <property type="match status" value="1"/>
</dbReference>
<dbReference type="PROSITE" id="PS50931">
    <property type="entry name" value="HTH_LYSR"/>
    <property type="match status" value="1"/>
</dbReference>
<keyword evidence="4" id="KW-0804">Transcription</keyword>
<dbReference type="PANTHER" id="PTHR30126">
    <property type="entry name" value="HTH-TYPE TRANSCRIPTIONAL REGULATOR"/>
    <property type="match status" value="1"/>
</dbReference>
<dbReference type="InterPro" id="IPR000847">
    <property type="entry name" value="LysR_HTH_N"/>
</dbReference>
<gene>
    <name evidence="6" type="ORF">JOC95_001088</name>
</gene>
<keyword evidence="7" id="KW-1185">Reference proteome</keyword>
<dbReference type="RefSeq" id="WP_204414177.1">
    <property type="nucleotide sequence ID" value="NZ_JAFBED010000002.1"/>
</dbReference>
<evidence type="ECO:0000259" key="5">
    <source>
        <dbReference type="PROSITE" id="PS50931"/>
    </source>
</evidence>
<dbReference type="Pfam" id="PF03466">
    <property type="entry name" value="LysR_substrate"/>
    <property type="match status" value="1"/>
</dbReference>
<dbReference type="SUPFAM" id="SSF53850">
    <property type="entry name" value="Periplasmic binding protein-like II"/>
    <property type="match status" value="1"/>
</dbReference>
<dbReference type="CDD" id="cd05466">
    <property type="entry name" value="PBP2_LTTR_substrate"/>
    <property type="match status" value="1"/>
</dbReference>
<dbReference type="Proteomes" id="UP000737402">
    <property type="component" value="Unassembled WGS sequence"/>
</dbReference>
<evidence type="ECO:0000256" key="4">
    <source>
        <dbReference type="ARBA" id="ARBA00023163"/>
    </source>
</evidence>
<evidence type="ECO:0000256" key="1">
    <source>
        <dbReference type="ARBA" id="ARBA00009437"/>
    </source>
</evidence>
<organism evidence="6 7">
    <name type="scientific">Sutcliffiella tianshenii</name>
    <dbReference type="NCBI Taxonomy" id="1463404"/>
    <lineage>
        <taxon>Bacteria</taxon>
        <taxon>Bacillati</taxon>
        <taxon>Bacillota</taxon>
        <taxon>Bacilli</taxon>
        <taxon>Bacillales</taxon>
        <taxon>Bacillaceae</taxon>
        <taxon>Sutcliffiella</taxon>
    </lineage>
</organism>